<dbReference type="NCBIfam" id="TIGR00205">
    <property type="entry name" value="fliE"/>
    <property type="match status" value="1"/>
</dbReference>
<dbReference type="KEGG" id="ccel:CCDG5_0353"/>
<gene>
    <name evidence="4" type="primary">fliE</name>
    <name evidence="6" type="ORF">CCDG5_0353</name>
</gene>
<comment type="subcellular location">
    <subcellularLocation>
        <location evidence="1 4">Bacterial flagellum basal body</location>
    </subcellularLocation>
</comment>
<dbReference type="Pfam" id="PF02049">
    <property type="entry name" value="FliE"/>
    <property type="match status" value="1"/>
</dbReference>
<evidence type="ECO:0000313" key="6">
    <source>
        <dbReference type="EMBL" id="CDZ23492.1"/>
    </source>
</evidence>
<evidence type="ECO:0000256" key="3">
    <source>
        <dbReference type="ARBA" id="ARBA00023143"/>
    </source>
</evidence>
<evidence type="ECO:0000256" key="4">
    <source>
        <dbReference type="HAMAP-Rule" id="MF_00724"/>
    </source>
</evidence>
<evidence type="ECO:0000256" key="1">
    <source>
        <dbReference type="ARBA" id="ARBA00004117"/>
    </source>
</evidence>
<dbReference type="STRING" id="29343.CCDG5_0353"/>
<evidence type="ECO:0000256" key="5">
    <source>
        <dbReference type="NCBIfam" id="TIGR00205"/>
    </source>
</evidence>
<dbReference type="PANTHER" id="PTHR34653">
    <property type="match status" value="1"/>
</dbReference>
<dbReference type="GO" id="GO:0005198">
    <property type="term" value="F:structural molecule activity"/>
    <property type="evidence" value="ECO:0007669"/>
    <property type="project" value="UniProtKB-UniRule"/>
</dbReference>
<dbReference type="GO" id="GO:0009425">
    <property type="term" value="C:bacterial-type flagellum basal body"/>
    <property type="evidence" value="ECO:0007669"/>
    <property type="project" value="UniProtKB-SubCell"/>
</dbReference>
<dbReference type="AlphaFoldDB" id="A0A078KLY0"/>
<keyword evidence="3 4" id="KW-0975">Bacterial flagellum</keyword>
<evidence type="ECO:0000313" key="7">
    <source>
        <dbReference type="Proteomes" id="UP000032431"/>
    </source>
</evidence>
<reference evidence="7" key="1">
    <citation type="submission" date="2014-07" db="EMBL/GenBank/DDBJ databases">
        <authorList>
            <person name="Wibberg D."/>
        </authorList>
    </citation>
    <scope>NUCLEOTIDE SEQUENCE [LARGE SCALE GENOMIC DNA]</scope>
    <source>
        <strain evidence="7">DG5</strain>
    </source>
</reference>
<dbReference type="HAMAP" id="MF_00724">
    <property type="entry name" value="FliE"/>
    <property type="match status" value="1"/>
</dbReference>
<dbReference type="InterPro" id="IPR001624">
    <property type="entry name" value="FliE"/>
</dbReference>
<organism evidence="6 7">
    <name type="scientific">[Clostridium] cellulosi</name>
    <dbReference type="NCBI Taxonomy" id="29343"/>
    <lineage>
        <taxon>Bacteria</taxon>
        <taxon>Bacillati</taxon>
        <taxon>Bacillota</taxon>
        <taxon>Clostridia</taxon>
        <taxon>Eubacteriales</taxon>
        <taxon>Oscillospiraceae</taxon>
        <taxon>Oscillospiraceae incertae sedis</taxon>
    </lineage>
</organism>
<dbReference type="PRINTS" id="PR01006">
    <property type="entry name" value="FLGHOOKFLIE"/>
</dbReference>
<name>A0A078KLY0_9FIRM</name>
<evidence type="ECO:0000256" key="2">
    <source>
        <dbReference type="ARBA" id="ARBA00009272"/>
    </source>
</evidence>
<dbReference type="PANTHER" id="PTHR34653:SF1">
    <property type="entry name" value="FLAGELLAR HOOK-BASAL BODY COMPLEX PROTEIN FLIE"/>
    <property type="match status" value="1"/>
</dbReference>
<dbReference type="PATRIC" id="fig|29343.3.peg.369"/>
<protein>
    <recommendedName>
        <fullName evidence="4 5">Flagellar hook-basal body complex protein FliE</fullName>
    </recommendedName>
</protein>
<dbReference type="GO" id="GO:0071973">
    <property type="term" value="P:bacterial-type flagellum-dependent cell motility"/>
    <property type="evidence" value="ECO:0007669"/>
    <property type="project" value="InterPro"/>
</dbReference>
<keyword evidence="7" id="KW-1185">Reference proteome</keyword>
<accession>A0A078KLY0</accession>
<dbReference type="HOGENOM" id="CLU_147249_3_0_9"/>
<sequence length="101" mass="10868">MDIQALSGINSVTPQLVQQASSNKGNDAVSMFSSIYDQLVDNVNKTNAAFEGDIVKAAEGELDNPHQLLIDSAKANISLQLLLSVRNTALEAYNDIMKMSV</sequence>
<comment type="similarity">
    <text evidence="2 4">Belongs to the FliE family.</text>
</comment>
<dbReference type="EMBL" id="LM995447">
    <property type="protein sequence ID" value="CDZ23492.1"/>
    <property type="molecule type" value="Genomic_DNA"/>
</dbReference>
<dbReference type="Proteomes" id="UP000032431">
    <property type="component" value="Chromosome I"/>
</dbReference>
<dbReference type="GO" id="GO:0003774">
    <property type="term" value="F:cytoskeletal motor activity"/>
    <property type="evidence" value="ECO:0007669"/>
    <property type="project" value="InterPro"/>
</dbReference>
<dbReference type="OrthoDB" id="9812413at2"/>
<proteinExistence type="inferred from homology"/>